<proteinExistence type="inferred from homology"/>
<comment type="caution">
    <text evidence="9">The sequence shown here is derived from an EMBL/GenBank/DDBJ whole genome shotgun (WGS) entry which is preliminary data.</text>
</comment>
<keyword evidence="4" id="KW-0812">Transmembrane</keyword>
<keyword evidence="10" id="KW-1185">Reference proteome</keyword>
<evidence type="ECO:0000313" key="9">
    <source>
        <dbReference type="EMBL" id="EAT15737.1"/>
    </source>
</evidence>
<sequence length="432" mass="47955">MRILMLLFVMLVGFSTTAWATNGMNMIGYGAVSSAMGGADLALVDNVTAMNINPAGLSGCCGSEISVGDSMLQPRNHHQDQHGNNLLADEQLFHLPLLAWAQPIKNSPFIFGLGFFAQGGMGLRYESLRMPFADQVAMSQEYDELSSDISYMKATPTLAWHSEDRRLKLGICLQGGYATAKMDMFPHTSLAVDDDGDGTNEFAFFGMRLKDSRAWATGLRLGFQYQWGNLTVGGAYLTESKLTYKDGNAQINYSALGEGLVDYDAELSGFNWPRQAGLGFSYLIGDTVKVAVDVDWINWSNAVKNVRLKLHQRGNDQVPASLAYSYPMSWRDQWVLAVGLEYRCTDNLRLRLGYNHGNDPIPGKNLFPFFPAIVTDHVTTGAGLKWQKWQVDLALEWALKKKAYGDNGLFCHHGYSAEVSQFTSHVMVTRRY</sequence>
<dbReference type="InterPro" id="IPR005017">
    <property type="entry name" value="OMPP1/FadL/TodX"/>
</dbReference>
<feature type="chain" id="PRO_5004192648" evidence="8">
    <location>
        <begin position="21"/>
        <end position="432"/>
    </location>
</feature>
<comment type="similarity">
    <text evidence="2">Belongs to the OmpP1/FadL family.</text>
</comment>
<feature type="signal peptide" evidence="8">
    <location>
        <begin position="1"/>
        <end position="20"/>
    </location>
</feature>
<dbReference type="EMBL" id="AAEW02000008">
    <property type="protein sequence ID" value="EAT15737.1"/>
    <property type="molecule type" value="Genomic_DNA"/>
</dbReference>
<dbReference type="Pfam" id="PF03349">
    <property type="entry name" value="Toluene_X"/>
    <property type="match status" value="1"/>
</dbReference>
<reference evidence="9" key="2">
    <citation type="submission" date="2006-05" db="EMBL/GenBank/DDBJ databases">
        <title>Sequencing of the draft genome and assembly of Desulfuromonas acetoxidans DSM 684.</title>
        <authorList>
            <consortium name="US DOE Joint Genome Institute (JGI-PGF)"/>
            <person name="Copeland A."/>
            <person name="Lucas S."/>
            <person name="Lapidus A."/>
            <person name="Barry K."/>
            <person name="Detter J.C."/>
            <person name="Glavina del Rio T."/>
            <person name="Hammon N."/>
            <person name="Israni S."/>
            <person name="Dalin E."/>
            <person name="Tice H."/>
            <person name="Bruce D."/>
            <person name="Pitluck S."/>
            <person name="Richardson P."/>
        </authorList>
    </citation>
    <scope>NUCLEOTIDE SEQUENCE [LARGE SCALE GENOMIC DNA]</scope>
    <source>
        <strain evidence="9">DSM 684</strain>
    </source>
</reference>
<keyword evidence="5 8" id="KW-0732">Signal</keyword>
<evidence type="ECO:0000256" key="1">
    <source>
        <dbReference type="ARBA" id="ARBA00004571"/>
    </source>
</evidence>
<dbReference type="RefSeq" id="WP_006000138.1">
    <property type="nucleotide sequence ID" value="NZ_AAEW02000008.1"/>
</dbReference>
<organism evidence="9 10">
    <name type="scientific">Desulfuromonas acetoxidans (strain DSM 684 / 11070)</name>
    <dbReference type="NCBI Taxonomy" id="281689"/>
    <lineage>
        <taxon>Bacteria</taxon>
        <taxon>Pseudomonadati</taxon>
        <taxon>Thermodesulfobacteriota</taxon>
        <taxon>Desulfuromonadia</taxon>
        <taxon>Desulfuromonadales</taxon>
        <taxon>Desulfuromonadaceae</taxon>
        <taxon>Desulfuromonas</taxon>
    </lineage>
</organism>
<evidence type="ECO:0000256" key="8">
    <source>
        <dbReference type="SAM" id="SignalP"/>
    </source>
</evidence>
<dbReference type="Proteomes" id="UP000005695">
    <property type="component" value="Unassembled WGS sequence"/>
</dbReference>
<gene>
    <name evidence="9" type="ORF">Dace_2437</name>
</gene>
<dbReference type="GO" id="GO:0015483">
    <property type="term" value="F:long-chain fatty acid transporting porin activity"/>
    <property type="evidence" value="ECO:0007669"/>
    <property type="project" value="TreeGrafter"/>
</dbReference>
<dbReference type="OrthoDB" id="9922at2"/>
<evidence type="ECO:0000256" key="3">
    <source>
        <dbReference type="ARBA" id="ARBA00022452"/>
    </source>
</evidence>
<evidence type="ECO:0000256" key="6">
    <source>
        <dbReference type="ARBA" id="ARBA00023136"/>
    </source>
</evidence>
<keyword evidence="7" id="KW-0998">Cell outer membrane</keyword>
<evidence type="ECO:0000256" key="2">
    <source>
        <dbReference type="ARBA" id="ARBA00008163"/>
    </source>
</evidence>
<dbReference type="PANTHER" id="PTHR35093">
    <property type="entry name" value="OUTER MEMBRANE PROTEIN NMB0088-RELATED"/>
    <property type="match status" value="1"/>
</dbReference>
<keyword evidence="6" id="KW-0472">Membrane</keyword>
<evidence type="ECO:0000256" key="7">
    <source>
        <dbReference type="ARBA" id="ARBA00023237"/>
    </source>
</evidence>
<dbReference type="GO" id="GO:0009279">
    <property type="term" value="C:cell outer membrane"/>
    <property type="evidence" value="ECO:0007669"/>
    <property type="project" value="UniProtKB-SubCell"/>
</dbReference>
<evidence type="ECO:0000256" key="5">
    <source>
        <dbReference type="ARBA" id="ARBA00022729"/>
    </source>
</evidence>
<evidence type="ECO:0000256" key="4">
    <source>
        <dbReference type="ARBA" id="ARBA00022692"/>
    </source>
</evidence>
<evidence type="ECO:0000313" key="10">
    <source>
        <dbReference type="Proteomes" id="UP000005695"/>
    </source>
</evidence>
<accession>Q1K005</accession>
<protein>
    <submittedName>
        <fullName evidence="9">Membrane protein involved in aromatic hydrocarbon degradation</fullName>
    </submittedName>
</protein>
<keyword evidence="3" id="KW-1134">Transmembrane beta strand</keyword>
<dbReference type="PANTHER" id="PTHR35093:SF8">
    <property type="entry name" value="OUTER MEMBRANE PROTEIN NMB0088-RELATED"/>
    <property type="match status" value="1"/>
</dbReference>
<comment type="subcellular location">
    <subcellularLocation>
        <location evidence="1">Cell outer membrane</location>
        <topology evidence="1">Multi-pass membrane protein</topology>
    </subcellularLocation>
</comment>
<reference evidence="9" key="1">
    <citation type="submission" date="2006-05" db="EMBL/GenBank/DDBJ databases">
        <title>Annotation of the draft genome assembly of Desulfuromonas acetoxidans DSM 684.</title>
        <authorList>
            <consortium name="US DOE Joint Genome Institute (JGI-ORNL)"/>
            <person name="Larimer F."/>
            <person name="Land M."/>
            <person name="Hauser L."/>
        </authorList>
    </citation>
    <scope>NUCLEOTIDE SEQUENCE [LARGE SCALE GENOMIC DNA]</scope>
    <source>
        <strain evidence="9">DSM 684</strain>
    </source>
</reference>
<dbReference type="Gene3D" id="2.40.160.60">
    <property type="entry name" value="Outer membrane protein transport protein (OMPP1/FadL/TodX)"/>
    <property type="match status" value="1"/>
</dbReference>
<dbReference type="AlphaFoldDB" id="Q1K005"/>
<dbReference type="SUPFAM" id="SSF56935">
    <property type="entry name" value="Porins"/>
    <property type="match status" value="1"/>
</dbReference>
<name>Q1K005_DESA6</name>